<sequence length="805" mass="87079">MKLGWKLSLPQIVIVLALGVASYTVISSSFERMQEKFVSSMVTDVFHTVDSGIDTAGTSALALAAAFSRQPEVIAAFQLAHSGNINDENSPQGQAARDMLRKSMAPALAGYENSTGRKMQLHYHLPNGRSLVRLWRKKQVQRNGVWTDVSDDISSFRNTVLDVNRTGNPVQGIELGRGGFVVRGVAPVKGPDGKALGSVETLVPFDPILEASSGHGTSLSLFMNKDQLSVARSLNDPQKYPLTGDSFVLVSGHDNAALLEDVDTQLLEEGKTGLAVRRHGTQALATHPVRDYRGEQVGVLVCALDLSEFVAIKAYSSNMLAAALAVILVLPAVASFILLRRFIIRPVSLMVDKIKDIAEDRANFDDRLHDSQKDEIGDLARWFNTLMNKLGLMMTDMQRYVDVLNTVPDPIFAVDEEYNIIMANKATQDFLGLDTNKLKDCNCHDQFSTEVCQTERCPIEMAKKVNGPVKADIMSIDRDGQTLYVKPSADVLRDAQGRKMGYVEVASNVTDLVHSQNAIEEQLARISKVNEATREAASQVTDTTHQLSGEFEQINSGILTQQQRVTETATAMEQMNATVMEVARNASAAAQQTADTRDQALEGARIVGESVNAILRVQQQTAALKEVMQNLGSRAEGIGQVMTVIRDIADQTNLLALNAAIEAARAGDAGRGFAVVADEVRKLAEKTMSATHEVGDAISAIQDGAQESIRNVDTTTEMVGNASQLAEQSGAALNKIVELVNLSSSQVDAIATAAEEQSAASEQIRSAMDEVNHIANEVAERMGESSNSVHSLSELASQLDMLSKS</sequence>
<reference evidence="16 17" key="1">
    <citation type="journal article" date="2011" name="J. Bacteriol.">
        <title>Complete genome sequence and updated annotation of Desulfovibrio alaskensis G20.</title>
        <authorList>
            <person name="Hauser L.J."/>
            <person name="Land M.L."/>
            <person name="Brown S.D."/>
            <person name="Larimer F."/>
            <person name="Keller K.L."/>
            <person name="Rapp-Giles B.J."/>
            <person name="Price M.N."/>
            <person name="Lin M."/>
            <person name="Bruce D.C."/>
            <person name="Detter J.C."/>
            <person name="Tapia R."/>
            <person name="Han C.S."/>
            <person name="Goodwin L.A."/>
            <person name="Cheng J.F."/>
            <person name="Pitluck S."/>
            <person name="Copeland A."/>
            <person name="Lucas S."/>
            <person name="Nolan M."/>
            <person name="Lapidus A.L."/>
            <person name="Palumbo A.V."/>
            <person name="Wall J.D."/>
        </authorList>
    </citation>
    <scope>NUCLEOTIDE SEQUENCE [LARGE SCALE GENOMIC DNA]</scope>
    <source>
        <strain evidence="17">ATCC BAA 1058 / DSM 17464 / G20</strain>
    </source>
</reference>
<dbReference type="Pfam" id="PF00672">
    <property type="entry name" value="HAMP"/>
    <property type="match status" value="1"/>
</dbReference>
<dbReference type="InterPro" id="IPR029150">
    <property type="entry name" value="dCache_3"/>
</dbReference>
<dbReference type="Pfam" id="PF00989">
    <property type="entry name" value="PAS"/>
    <property type="match status" value="1"/>
</dbReference>
<evidence type="ECO:0000256" key="3">
    <source>
        <dbReference type="ARBA" id="ARBA00022679"/>
    </source>
</evidence>
<dbReference type="InterPro" id="IPR013767">
    <property type="entry name" value="PAS_fold"/>
</dbReference>
<dbReference type="PANTHER" id="PTHR32089:SF112">
    <property type="entry name" value="LYSOZYME-LIKE PROTEIN-RELATED"/>
    <property type="match status" value="1"/>
</dbReference>
<evidence type="ECO:0000256" key="7">
    <source>
        <dbReference type="ARBA" id="ARBA00023012"/>
    </source>
</evidence>
<dbReference type="InterPro" id="IPR029151">
    <property type="entry name" value="Sensor-like_sf"/>
</dbReference>
<dbReference type="NCBIfam" id="TIGR00229">
    <property type="entry name" value="sensory_box"/>
    <property type="match status" value="1"/>
</dbReference>
<dbReference type="Gene3D" id="3.30.450.20">
    <property type="entry name" value="PAS domain"/>
    <property type="match status" value="1"/>
</dbReference>
<evidence type="ECO:0000259" key="14">
    <source>
        <dbReference type="PROSITE" id="PS50113"/>
    </source>
</evidence>
<dbReference type="GO" id="GO:0016020">
    <property type="term" value="C:membrane"/>
    <property type="evidence" value="ECO:0007669"/>
    <property type="project" value="UniProtKB-SubCell"/>
</dbReference>
<evidence type="ECO:0000259" key="15">
    <source>
        <dbReference type="PROSITE" id="PS50885"/>
    </source>
</evidence>
<dbReference type="GO" id="GO:0004888">
    <property type="term" value="F:transmembrane signaling receptor activity"/>
    <property type="evidence" value="ECO:0007669"/>
    <property type="project" value="InterPro"/>
</dbReference>
<evidence type="ECO:0000256" key="8">
    <source>
        <dbReference type="ARBA" id="ARBA00023224"/>
    </source>
</evidence>
<evidence type="ECO:0000313" key="17">
    <source>
        <dbReference type="Proteomes" id="UP000002710"/>
    </source>
</evidence>
<dbReference type="PROSITE" id="PS50112">
    <property type="entry name" value="PAS"/>
    <property type="match status" value="1"/>
</dbReference>
<dbReference type="eggNOG" id="COG2202">
    <property type="taxonomic scope" value="Bacteria"/>
</dbReference>
<dbReference type="HOGENOM" id="CLU_000445_107_19_7"/>
<evidence type="ECO:0000256" key="10">
    <source>
        <dbReference type="PROSITE-ProRule" id="PRU00284"/>
    </source>
</evidence>
<dbReference type="InterPro" id="IPR004089">
    <property type="entry name" value="MCPsignal_dom"/>
</dbReference>
<dbReference type="Gene3D" id="1.10.287.950">
    <property type="entry name" value="Methyl-accepting chemotaxis protein"/>
    <property type="match status" value="1"/>
</dbReference>
<dbReference type="CDD" id="cd06225">
    <property type="entry name" value="HAMP"/>
    <property type="match status" value="1"/>
</dbReference>
<dbReference type="Pfam" id="PF00015">
    <property type="entry name" value="MCPsignal"/>
    <property type="match status" value="1"/>
</dbReference>
<feature type="transmembrane region" description="Helical" evidence="11">
    <location>
        <begin position="319"/>
        <end position="339"/>
    </location>
</feature>
<keyword evidence="2" id="KW-0597">Phosphoprotein</keyword>
<gene>
    <name evidence="16" type="ordered locus">Dde_0703</name>
</gene>
<dbReference type="GO" id="GO:0005524">
    <property type="term" value="F:ATP binding"/>
    <property type="evidence" value="ECO:0007669"/>
    <property type="project" value="UniProtKB-KW"/>
</dbReference>
<dbReference type="STRING" id="207559.Dde_0703"/>
<evidence type="ECO:0000259" key="13">
    <source>
        <dbReference type="PROSITE" id="PS50112"/>
    </source>
</evidence>
<dbReference type="SUPFAM" id="SSF103190">
    <property type="entry name" value="Sensory domain-like"/>
    <property type="match status" value="1"/>
</dbReference>
<keyword evidence="4" id="KW-0547">Nucleotide-binding</keyword>
<dbReference type="eggNOG" id="COG0840">
    <property type="taxonomic scope" value="Bacteria"/>
</dbReference>
<dbReference type="Gene3D" id="6.10.340.10">
    <property type="match status" value="1"/>
</dbReference>
<evidence type="ECO:0000259" key="12">
    <source>
        <dbReference type="PROSITE" id="PS50111"/>
    </source>
</evidence>
<dbReference type="PRINTS" id="PR00260">
    <property type="entry name" value="CHEMTRNSDUCR"/>
</dbReference>
<dbReference type="GO" id="GO:0016301">
    <property type="term" value="F:kinase activity"/>
    <property type="evidence" value="ECO:0007669"/>
    <property type="project" value="UniProtKB-KW"/>
</dbReference>
<evidence type="ECO:0000256" key="6">
    <source>
        <dbReference type="ARBA" id="ARBA00022840"/>
    </source>
</evidence>
<feature type="domain" description="PAS" evidence="13">
    <location>
        <begin position="396"/>
        <end position="438"/>
    </location>
</feature>
<dbReference type="RefSeq" id="WP_011366787.1">
    <property type="nucleotide sequence ID" value="NC_007519.1"/>
</dbReference>
<keyword evidence="7" id="KW-0902">Two-component regulatory system</keyword>
<dbReference type="GO" id="GO:0006355">
    <property type="term" value="P:regulation of DNA-templated transcription"/>
    <property type="evidence" value="ECO:0007669"/>
    <property type="project" value="InterPro"/>
</dbReference>
<dbReference type="PROSITE" id="PS50113">
    <property type="entry name" value="PAC"/>
    <property type="match status" value="1"/>
</dbReference>
<evidence type="ECO:0000256" key="1">
    <source>
        <dbReference type="ARBA" id="ARBA00004370"/>
    </source>
</evidence>
<organism evidence="16 17">
    <name type="scientific">Oleidesulfovibrio alaskensis (strain ATCC BAA-1058 / DSM 17464 / G20)</name>
    <name type="common">Desulfovibrio alaskensis</name>
    <dbReference type="NCBI Taxonomy" id="207559"/>
    <lineage>
        <taxon>Bacteria</taxon>
        <taxon>Pseudomonadati</taxon>
        <taxon>Thermodesulfobacteriota</taxon>
        <taxon>Desulfovibrionia</taxon>
        <taxon>Desulfovibrionales</taxon>
        <taxon>Desulfovibrionaceae</taxon>
        <taxon>Oleidesulfovibrio</taxon>
    </lineage>
</organism>
<keyword evidence="17" id="KW-1185">Reference proteome</keyword>
<dbReference type="InterPro" id="IPR000700">
    <property type="entry name" value="PAS-assoc_C"/>
</dbReference>
<evidence type="ECO:0000256" key="5">
    <source>
        <dbReference type="ARBA" id="ARBA00022777"/>
    </source>
</evidence>
<dbReference type="CDD" id="cd11386">
    <property type="entry name" value="MCP_signal"/>
    <property type="match status" value="1"/>
</dbReference>
<dbReference type="SMART" id="SM00283">
    <property type="entry name" value="MA"/>
    <property type="match status" value="1"/>
</dbReference>
<name>Q314Z2_OLEA2</name>
<dbReference type="InterPro" id="IPR004090">
    <property type="entry name" value="Chemotax_Me-accpt_rcpt"/>
</dbReference>
<evidence type="ECO:0000256" key="4">
    <source>
        <dbReference type="ARBA" id="ARBA00022741"/>
    </source>
</evidence>
<dbReference type="SUPFAM" id="SSF58104">
    <property type="entry name" value="Methyl-accepting chemotaxis protein (MCP) signaling domain"/>
    <property type="match status" value="1"/>
</dbReference>
<keyword evidence="11" id="KW-0472">Membrane</keyword>
<dbReference type="KEGG" id="dde:Dde_0703"/>
<keyword evidence="11" id="KW-1133">Transmembrane helix</keyword>
<dbReference type="InterPro" id="IPR000014">
    <property type="entry name" value="PAS"/>
</dbReference>
<dbReference type="InterPro" id="IPR035965">
    <property type="entry name" value="PAS-like_dom_sf"/>
</dbReference>
<dbReference type="PANTHER" id="PTHR32089">
    <property type="entry name" value="METHYL-ACCEPTING CHEMOTAXIS PROTEIN MCPB"/>
    <property type="match status" value="1"/>
</dbReference>
<dbReference type="PROSITE" id="PS50111">
    <property type="entry name" value="CHEMOTAXIS_TRANSDUC_2"/>
    <property type="match status" value="1"/>
</dbReference>
<evidence type="ECO:0000256" key="11">
    <source>
        <dbReference type="SAM" id="Phobius"/>
    </source>
</evidence>
<proteinExistence type="inferred from homology"/>
<dbReference type="Pfam" id="PF14827">
    <property type="entry name" value="dCache_3"/>
    <property type="match status" value="1"/>
</dbReference>
<keyword evidence="11" id="KW-0812">Transmembrane</keyword>
<comment type="similarity">
    <text evidence="9">Belongs to the methyl-accepting chemotaxis (MCP) protein family.</text>
</comment>
<feature type="domain" description="HAMP" evidence="15">
    <location>
        <begin position="341"/>
        <end position="395"/>
    </location>
</feature>
<evidence type="ECO:0000313" key="16">
    <source>
        <dbReference type="EMBL" id="ABB37504.1"/>
    </source>
</evidence>
<keyword evidence="6" id="KW-0067">ATP-binding</keyword>
<evidence type="ECO:0000256" key="2">
    <source>
        <dbReference type="ARBA" id="ARBA00022553"/>
    </source>
</evidence>
<dbReference type="AlphaFoldDB" id="Q314Z2"/>
<accession>Q314Z2</accession>
<dbReference type="SUPFAM" id="SSF55785">
    <property type="entry name" value="PYP-like sensor domain (PAS domain)"/>
    <property type="match status" value="1"/>
</dbReference>
<keyword evidence="3" id="KW-0808">Transferase</keyword>
<dbReference type="EMBL" id="CP000112">
    <property type="protein sequence ID" value="ABB37504.1"/>
    <property type="molecule type" value="Genomic_DNA"/>
</dbReference>
<dbReference type="FunFam" id="1.10.287.950:FF:000001">
    <property type="entry name" value="Methyl-accepting chemotaxis sensory transducer"/>
    <property type="match status" value="1"/>
</dbReference>
<dbReference type="InterPro" id="IPR003660">
    <property type="entry name" value="HAMP_dom"/>
</dbReference>
<dbReference type="PROSITE" id="PS50885">
    <property type="entry name" value="HAMP"/>
    <property type="match status" value="1"/>
</dbReference>
<dbReference type="GO" id="GO:0000160">
    <property type="term" value="P:phosphorelay signal transduction system"/>
    <property type="evidence" value="ECO:0007669"/>
    <property type="project" value="UniProtKB-KW"/>
</dbReference>
<evidence type="ECO:0000256" key="9">
    <source>
        <dbReference type="ARBA" id="ARBA00029447"/>
    </source>
</evidence>
<dbReference type="CDD" id="cd00130">
    <property type="entry name" value="PAS"/>
    <property type="match status" value="1"/>
</dbReference>
<dbReference type="SMART" id="SM00304">
    <property type="entry name" value="HAMP"/>
    <property type="match status" value="1"/>
</dbReference>
<protein>
    <submittedName>
        <fullName evidence="16">Methyl-accepting chemotaxis sensory transducer with Pas/Pac sensor</fullName>
    </submittedName>
</protein>
<feature type="domain" description="PAC" evidence="14">
    <location>
        <begin position="469"/>
        <end position="521"/>
    </location>
</feature>
<feature type="domain" description="Methyl-accepting transducer" evidence="12">
    <location>
        <begin position="536"/>
        <end position="772"/>
    </location>
</feature>
<keyword evidence="5" id="KW-0418">Kinase</keyword>
<comment type="subcellular location">
    <subcellularLocation>
        <location evidence="1">Membrane</location>
    </subcellularLocation>
</comment>
<keyword evidence="8 10" id="KW-0807">Transducer</keyword>
<dbReference type="GO" id="GO:0006935">
    <property type="term" value="P:chemotaxis"/>
    <property type="evidence" value="ECO:0007669"/>
    <property type="project" value="InterPro"/>
</dbReference>
<dbReference type="Proteomes" id="UP000002710">
    <property type="component" value="Chromosome"/>
</dbReference>